<dbReference type="Proteomes" id="UP000214720">
    <property type="component" value="Unassembled WGS sequence"/>
</dbReference>
<comment type="caution">
    <text evidence="1">The sequence shown here is derived from an EMBL/GenBank/DDBJ whole genome shotgun (WGS) entry which is preliminary data.</text>
</comment>
<evidence type="ECO:0000313" key="2">
    <source>
        <dbReference type="Proteomes" id="UP000214720"/>
    </source>
</evidence>
<name>A0A226X804_CABSO</name>
<gene>
    <name evidence="1" type="ORF">BSU04_05930</name>
</gene>
<dbReference type="EMBL" id="MTHB01000034">
    <property type="protein sequence ID" value="OXC79625.1"/>
    <property type="molecule type" value="Genomic_DNA"/>
</dbReference>
<reference evidence="2" key="1">
    <citation type="submission" date="2017-01" db="EMBL/GenBank/DDBJ databases">
        <title>Genome Analysis of Deinococcus marmoris KOPRI26562.</title>
        <authorList>
            <person name="Kim J.H."/>
            <person name="Oh H.-M."/>
        </authorList>
    </citation>
    <scope>NUCLEOTIDE SEQUENCE [LARGE SCALE GENOMIC DNA]</scope>
    <source>
        <strain evidence="2">PAMC 26633</strain>
    </source>
</reference>
<accession>A0A226X804</accession>
<evidence type="ECO:0000313" key="1">
    <source>
        <dbReference type="EMBL" id="OXC79625.1"/>
    </source>
</evidence>
<dbReference type="AlphaFoldDB" id="A0A226X804"/>
<proteinExistence type="predicted"/>
<protein>
    <submittedName>
        <fullName evidence="1">Uncharacterized protein</fullName>
    </submittedName>
</protein>
<organism evidence="1 2">
    <name type="scientific">Caballeronia sordidicola</name>
    <name type="common">Burkholderia sordidicola</name>
    <dbReference type="NCBI Taxonomy" id="196367"/>
    <lineage>
        <taxon>Bacteria</taxon>
        <taxon>Pseudomonadati</taxon>
        <taxon>Pseudomonadota</taxon>
        <taxon>Betaproteobacteria</taxon>
        <taxon>Burkholderiales</taxon>
        <taxon>Burkholderiaceae</taxon>
        <taxon>Caballeronia</taxon>
    </lineage>
</organism>
<sequence length="37" mass="4111">MIIKAAFNRTLTWAALKAALRFSRPCSDVDDIVEGDD</sequence>